<reference evidence="2 3" key="1">
    <citation type="submission" date="2021-03" db="EMBL/GenBank/DDBJ databases">
        <title>Antimicrobial resistance genes in bacteria isolated from Japanese honey, and their potential for conferring macrolide and lincosamide resistance in the American foulbrood pathogen Paenibacillus larvae.</title>
        <authorList>
            <person name="Okamoto M."/>
            <person name="Kumagai M."/>
            <person name="Kanamori H."/>
            <person name="Takamatsu D."/>
        </authorList>
    </citation>
    <scope>NUCLEOTIDE SEQUENCE [LARGE SCALE GENOMIC DNA]</scope>
    <source>
        <strain evidence="2 3">J42TS3</strain>
    </source>
</reference>
<proteinExistence type="predicted"/>
<evidence type="ECO:0000313" key="2">
    <source>
        <dbReference type="EMBL" id="GIP55846.1"/>
    </source>
</evidence>
<keyword evidence="3" id="KW-1185">Reference proteome</keyword>
<organism evidence="2 3">
    <name type="scientific">Paenibacillus vini</name>
    <dbReference type="NCBI Taxonomy" id="1476024"/>
    <lineage>
        <taxon>Bacteria</taxon>
        <taxon>Bacillati</taxon>
        <taxon>Bacillota</taxon>
        <taxon>Bacilli</taxon>
        <taxon>Bacillales</taxon>
        <taxon>Paenibacillaceae</taxon>
        <taxon>Paenibacillus</taxon>
    </lineage>
</organism>
<accession>A0ABQ4MIP5</accession>
<comment type="caution">
    <text evidence="2">The sequence shown here is derived from an EMBL/GenBank/DDBJ whole genome shotgun (WGS) entry which is preliminary data.</text>
</comment>
<evidence type="ECO:0000256" key="1">
    <source>
        <dbReference type="SAM" id="MobiDB-lite"/>
    </source>
</evidence>
<dbReference type="EMBL" id="BOSL01000024">
    <property type="protein sequence ID" value="GIP55846.1"/>
    <property type="molecule type" value="Genomic_DNA"/>
</dbReference>
<sequence>MFGGGLPVPHRTVTARAKGMGDRSHKPYGSMLFLNGTYKFINRYFMSVRRRRGSSASERRSMDIHENGSSYL</sequence>
<evidence type="ECO:0000313" key="3">
    <source>
        <dbReference type="Proteomes" id="UP000679992"/>
    </source>
</evidence>
<dbReference type="Proteomes" id="UP000679992">
    <property type="component" value="Unassembled WGS sequence"/>
</dbReference>
<protein>
    <submittedName>
        <fullName evidence="2">Uncharacterized protein</fullName>
    </submittedName>
</protein>
<gene>
    <name evidence="2" type="ORF">J42TS3_48810</name>
</gene>
<feature type="region of interest" description="Disordered" evidence="1">
    <location>
        <begin position="50"/>
        <end position="72"/>
    </location>
</feature>
<name>A0ABQ4MIP5_9BACL</name>
<feature type="compositionally biased region" description="Basic and acidic residues" evidence="1">
    <location>
        <begin position="57"/>
        <end position="66"/>
    </location>
</feature>